<dbReference type="PANTHER" id="PTHR30290:SF10">
    <property type="entry name" value="PERIPLASMIC OLIGOPEPTIDE-BINDING PROTEIN-RELATED"/>
    <property type="match status" value="1"/>
</dbReference>
<proteinExistence type="inferred from homology"/>
<sequence length="606" mass="61893">MRRRPARPALAAAVGVLALAACTTSTAQPSPTGGTTPGSTPAVSTASATPTAEQEPLVVGAVFDHTTLDPTRQFDRTGAMLTHALYETLTTLDPDDPTKVVPGMAEYTLSPEGRWLTMRLRKDLVFSDGTPITTDDVIFTIERAKGLGGTTASILGTVGVTKVDDRTFTLTSPGSNFALPAILANPALGILNAAAVKSHGGTIGPGDDASGYLSQHSAGSGPYVIESVRGTSEVRLAANPMWRGTAPAFATVVVRNVAPSQQLDDIRTGAADVVLDLSPGQADRAAARPPASAVTVTSMRSSTLTYLALNQKSAVNPWTANPVFAEAIRRGIDRDALGSAVPGAAPAPGLIPAGIVGALEDLPAPVSPGATGSTGTPTPSSTPSSTATTPSGSRVETGPTGSPTTATDGTTTGPDGRPTPVVTLPVVPAPDLAAARAALRSSGYKGQQIPLTYAADLPIQGLPTGTIAAAVAKQLGEVGIKVRLDPQPARTALAAYRSGRVGLSLWAWSPDYPDPENYLAFGPGGLVGSRAGFVPGSDSLVDALTDKARASVGDDRETAYAAWQQAMNERGPFIPLLQPSTRFTSGDRVAAVPGNPVWTVDLARIT</sequence>
<feature type="region of interest" description="Disordered" evidence="5">
    <location>
        <begin position="362"/>
        <end position="424"/>
    </location>
</feature>
<evidence type="ECO:0000256" key="3">
    <source>
        <dbReference type="ARBA" id="ARBA00022448"/>
    </source>
</evidence>
<feature type="chain" id="PRO_5045143245" evidence="6">
    <location>
        <begin position="28"/>
        <end position="606"/>
    </location>
</feature>
<dbReference type="PROSITE" id="PS51257">
    <property type="entry name" value="PROKAR_LIPOPROTEIN"/>
    <property type="match status" value="1"/>
</dbReference>
<evidence type="ECO:0000256" key="6">
    <source>
        <dbReference type="SAM" id="SignalP"/>
    </source>
</evidence>
<accession>A0ABW3MYX1</accession>
<evidence type="ECO:0000256" key="1">
    <source>
        <dbReference type="ARBA" id="ARBA00004196"/>
    </source>
</evidence>
<keyword evidence="4 6" id="KW-0732">Signal</keyword>
<dbReference type="Gene3D" id="3.40.190.10">
    <property type="entry name" value="Periplasmic binding protein-like II"/>
    <property type="match status" value="1"/>
</dbReference>
<protein>
    <submittedName>
        <fullName evidence="8">ABC transporter substrate-binding protein</fullName>
    </submittedName>
</protein>
<dbReference type="SUPFAM" id="SSF53850">
    <property type="entry name" value="Periplasmic binding protein-like II"/>
    <property type="match status" value="1"/>
</dbReference>
<evidence type="ECO:0000256" key="5">
    <source>
        <dbReference type="SAM" id="MobiDB-lite"/>
    </source>
</evidence>
<dbReference type="Gene3D" id="3.10.105.10">
    <property type="entry name" value="Dipeptide-binding Protein, Domain 3"/>
    <property type="match status" value="2"/>
</dbReference>
<comment type="similarity">
    <text evidence="2">Belongs to the bacterial solute-binding protein 5 family.</text>
</comment>
<feature type="compositionally biased region" description="Low complexity" evidence="5">
    <location>
        <begin position="25"/>
        <end position="52"/>
    </location>
</feature>
<reference evidence="9" key="1">
    <citation type="journal article" date="2019" name="Int. J. Syst. Evol. Microbiol.">
        <title>The Global Catalogue of Microorganisms (GCM) 10K type strain sequencing project: providing services to taxonomists for standard genome sequencing and annotation.</title>
        <authorList>
            <consortium name="The Broad Institute Genomics Platform"/>
            <consortium name="The Broad Institute Genome Sequencing Center for Infectious Disease"/>
            <person name="Wu L."/>
            <person name="Ma J."/>
        </authorList>
    </citation>
    <scope>NUCLEOTIDE SEQUENCE [LARGE SCALE GENOMIC DNA]</scope>
    <source>
        <strain evidence="9">CCUG 57508</strain>
    </source>
</reference>
<feature type="signal peptide" evidence="6">
    <location>
        <begin position="1"/>
        <end position="27"/>
    </location>
</feature>
<feature type="domain" description="Solute-binding protein family 5" evidence="7">
    <location>
        <begin position="99"/>
        <end position="520"/>
    </location>
</feature>
<feature type="compositionally biased region" description="Low complexity" evidence="5">
    <location>
        <begin position="367"/>
        <end position="424"/>
    </location>
</feature>
<keyword evidence="3" id="KW-0813">Transport</keyword>
<name>A0ABW3MYX1_9MICO</name>
<dbReference type="Proteomes" id="UP001597046">
    <property type="component" value="Unassembled WGS sequence"/>
</dbReference>
<feature type="region of interest" description="Disordered" evidence="5">
    <location>
        <begin position="25"/>
        <end position="53"/>
    </location>
</feature>
<evidence type="ECO:0000259" key="7">
    <source>
        <dbReference type="Pfam" id="PF00496"/>
    </source>
</evidence>
<dbReference type="PANTHER" id="PTHR30290">
    <property type="entry name" value="PERIPLASMIC BINDING COMPONENT OF ABC TRANSPORTER"/>
    <property type="match status" value="1"/>
</dbReference>
<comment type="caution">
    <text evidence="8">The sequence shown here is derived from an EMBL/GenBank/DDBJ whole genome shotgun (WGS) entry which is preliminary data.</text>
</comment>
<comment type="subcellular location">
    <subcellularLocation>
        <location evidence="1">Cell envelope</location>
    </subcellularLocation>
</comment>
<dbReference type="EMBL" id="JBHTKH010000011">
    <property type="protein sequence ID" value="MFD1055746.1"/>
    <property type="molecule type" value="Genomic_DNA"/>
</dbReference>
<dbReference type="InterPro" id="IPR000914">
    <property type="entry name" value="SBP_5_dom"/>
</dbReference>
<evidence type="ECO:0000256" key="2">
    <source>
        <dbReference type="ARBA" id="ARBA00005695"/>
    </source>
</evidence>
<dbReference type="PIRSF" id="PIRSF002741">
    <property type="entry name" value="MppA"/>
    <property type="match status" value="1"/>
</dbReference>
<organism evidence="8 9">
    <name type="scientific">Terrabacter terrigena</name>
    <dbReference type="NCBI Taxonomy" id="574718"/>
    <lineage>
        <taxon>Bacteria</taxon>
        <taxon>Bacillati</taxon>
        <taxon>Actinomycetota</taxon>
        <taxon>Actinomycetes</taxon>
        <taxon>Micrococcales</taxon>
        <taxon>Intrasporangiaceae</taxon>
        <taxon>Terrabacter</taxon>
    </lineage>
</organism>
<dbReference type="Pfam" id="PF00496">
    <property type="entry name" value="SBP_bac_5"/>
    <property type="match status" value="1"/>
</dbReference>
<evidence type="ECO:0000313" key="8">
    <source>
        <dbReference type="EMBL" id="MFD1055746.1"/>
    </source>
</evidence>
<dbReference type="InterPro" id="IPR030678">
    <property type="entry name" value="Peptide/Ni-bd"/>
</dbReference>
<dbReference type="InterPro" id="IPR039424">
    <property type="entry name" value="SBP_5"/>
</dbReference>
<evidence type="ECO:0000313" key="9">
    <source>
        <dbReference type="Proteomes" id="UP001597046"/>
    </source>
</evidence>
<dbReference type="Gene3D" id="3.90.76.10">
    <property type="entry name" value="Dipeptide-binding Protein, Domain 1"/>
    <property type="match status" value="1"/>
</dbReference>
<dbReference type="RefSeq" id="WP_386053780.1">
    <property type="nucleotide sequence ID" value="NZ_JBHTKH010000011.1"/>
</dbReference>
<keyword evidence="9" id="KW-1185">Reference proteome</keyword>
<evidence type="ECO:0000256" key="4">
    <source>
        <dbReference type="ARBA" id="ARBA00022729"/>
    </source>
</evidence>
<gene>
    <name evidence="8" type="ORF">ACFQ2V_15640</name>
</gene>